<name>A0ACD5V5V6_AVESA</name>
<organism evidence="1 2">
    <name type="scientific">Avena sativa</name>
    <name type="common">Oat</name>
    <dbReference type="NCBI Taxonomy" id="4498"/>
    <lineage>
        <taxon>Eukaryota</taxon>
        <taxon>Viridiplantae</taxon>
        <taxon>Streptophyta</taxon>
        <taxon>Embryophyta</taxon>
        <taxon>Tracheophyta</taxon>
        <taxon>Spermatophyta</taxon>
        <taxon>Magnoliopsida</taxon>
        <taxon>Liliopsida</taxon>
        <taxon>Poales</taxon>
        <taxon>Poaceae</taxon>
        <taxon>BOP clade</taxon>
        <taxon>Pooideae</taxon>
        <taxon>Poodae</taxon>
        <taxon>Poeae</taxon>
        <taxon>Poeae Chloroplast Group 1 (Aveneae type)</taxon>
        <taxon>Aveninae</taxon>
        <taxon>Avena</taxon>
    </lineage>
</organism>
<protein>
    <submittedName>
        <fullName evidence="1">Uncharacterized protein</fullName>
    </submittedName>
</protein>
<reference evidence="1" key="2">
    <citation type="submission" date="2025-09" db="UniProtKB">
        <authorList>
            <consortium name="EnsemblPlants"/>
        </authorList>
    </citation>
    <scope>IDENTIFICATION</scope>
</reference>
<proteinExistence type="predicted"/>
<accession>A0ACD5V5V6</accession>
<evidence type="ECO:0000313" key="1">
    <source>
        <dbReference type="EnsemblPlants" id="AVESA.00010b.r2.2DG0372530.1.CDS.1"/>
    </source>
</evidence>
<reference evidence="1" key="1">
    <citation type="submission" date="2021-05" db="EMBL/GenBank/DDBJ databases">
        <authorList>
            <person name="Scholz U."/>
            <person name="Mascher M."/>
            <person name="Fiebig A."/>
        </authorList>
    </citation>
    <scope>NUCLEOTIDE SEQUENCE [LARGE SCALE GENOMIC DNA]</scope>
</reference>
<keyword evidence="2" id="KW-1185">Reference proteome</keyword>
<dbReference type="Proteomes" id="UP001732700">
    <property type="component" value="Chromosome 2D"/>
</dbReference>
<evidence type="ECO:0000313" key="2">
    <source>
        <dbReference type="Proteomes" id="UP001732700"/>
    </source>
</evidence>
<sequence length="254" mass="27155">MHMKLQPLYKFSPPQPQGPKGEDTRPYPSIHPHHLAPHTSSLCATSQPAMASASRDAATFQLYRPMAMPTPAPQTMAMPYSSEAADAVAVVPPPKKAGAATAKGAKDRHSKVNGRGRRVRMPIVCAARVFQLTRELGLKSDGQTVEWLLRQAEPSILAATGSGTTPAVFSCSSAPSTSAVSLLGSKRPREDHDQVAPSFWEALQARPVPVPWGVSPSQEAQAYASSVVAQGHHHHLNLLSALTGAARRPEEESR</sequence>
<dbReference type="EnsemblPlants" id="AVESA.00010b.r2.2DG0372530.1">
    <property type="protein sequence ID" value="AVESA.00010b.r2.2DG0372530.1.CDS.1"/>
    <property type="gene ID" value="AVESA.00010b.r2.2DG0372530"/>
</dbReference>